<dbReference type="InterPro" id="IPR000961">
    <property type="entry name" value="AGC-kinase_C"/>
</dbReference>
<evidence type="ECO:0000256" key="5">
    <source>
        <dbReference type="ARBA" id="ARBA00022777"/>
    </source>
</evidence>
<evidence type="ECO:0000313" key="12">
    <source>
        <dbReference type="Proteomes" id="UP000030755"/>
    </source>
</evidence>
<evidence type="ECO:0000259" key="9">
    <source>
        <dbReference type="PROSITE" id="PS50110"/>
    </source>
</evidence>
<organism evidence="11 12">
    <name type="scientific">Rozella allomycis (strain CSF55)</name>
    <dbReference type="NCBI Taxonomy" id="988480"/>
    <lineage>
        <taxon>Eukaryota</taxon>
        <taxon>Fungi</taxon>
        <taxon>Fungi incertae sedis</taxon>
        <taxon>Cryptomycota</taxon>
        <taxon>Cryptomycota incertae sedis</taxon>
        <taxon>Rozella</taxon>
    </lineage>
</organism>
<feature type="domain" description="AGC-kinase C-terminal" evidence="10">
    <location>
        <begin position="31"/>
        <end position="96"/>
    </location>
</feature>
<protein>
    <submittedName>
        <fullName evidence="11">Signal transduction response regulator, receiver domain-containing protein</fullName>
    </submittedName>
</protein>
<keyword evidence="5" id="KW-0418">Kinase</keyword>
<dbReference type="SUPFAM" id="SSF52172">
    <property type="entry name" value="CheY-like"/>
    <property type="match status" value="1"/>
</dbReference>
<dbReference type="Gene3D" id="1.10.510.10">
    <property type="entry name" value="Transferase(Phosphotransferase) domain 1"/>
    <property type="match status" value="1"/>
</dbReference>
<dbReference type="EMBL" id="KE561265">
    <property type="protein sequence ID" value="EPZ31255.1"/>
    <property type="molecule type" value="Genomic_DNA"/>
</dbReference>
<dbReference type="HOGENOM" id="CLU_1074235_0_0_1"/>
<keyword evidence="4" id="KW-0547">Nucleotide-binding</keyword>
<dbReference type="AlphaFoldDB" id="A0A075AN70"/>
<keyword evidence="12" id="KW-1185">Reference proteome</keyword>
<dbReference type="CDD" id="cd17546">
    <property type="entry name" value="REC_hyHK_CKI1_RcsC-like"/>
    <property type="match status" value="1"/>
</dbReference>
<evidence type="ECO:0000256" key="7">
    <source>
        <dbReference type="ARBA" id="ARBA00023012"/>
    </source>
</evidence>
<evidence type="ECO:0000256" key="8">
    <source>
        <dbReference type="PROSITE-ProRule" id="PRU00169"/>
    </source>
</evidence>
<keyword evidence="1" id="KW-0723">Serine/threonine-protein kinase</keyword>
<keyword evidence="6" id="KW-0067">ATP-binding</keyword>
<dbReference type="GO" id="GO:0004674">
    <property type="term" value="F:protein serine/threonine kinase activity"/>
    <property type="evidence" value="ECO:0007669"/>
    <property type="project" value="UniProtKB-KW"/>
</dbReference>
<evidence type="ECO:0000256" key="4">
    <source>
        <dbReference type="ARBA" id="ARBA00022741"/>
    </source>
</evidence>
<evidence type="ECO:0000256" key="6">
    <source>
        <dbReference type="ARBA" id="ARBA00022840"/>
    </source>
</evidence>
<dbReference type="InterPro" id="IPR001789">
    <property type="entry name" value="Sig_transdc_resp-reg_receiver"/>
</dbReference>
<evidence type="ECO:0000313" key="11">
    <source>
        <dbReference type="EMBL" id="EPZ31255.1"/>
    </source>
</evidence>
<evidence type="ECO:0000256" key="1">
    <source>
        <dbReference type="ARBA" id="ARBA00022527"/>
    </source>
</evidence>
<sequence>MDILDGLLTVEPSDRLGYNGAGEIKKHSFYNGIDWDNISNVQASFIPILEGNDDTRYFTGTQWSQDSVFEPHDNEAIEDPFLDFTYINVKQLKEVTKDQIRKKAIIREDSLKTIYSDDVLGSNHKIKDGAKILVEKKELCCLIAEDNPIIQKVAQALLKSIGFQTTCVDNGLKAVEECQKVKFDIIFMDIMMPEMDGIEGTKIIRSSKGINEKSPIVAFSAIGSDENRKEFISQGFNDWLEKPFTKNDLYKMIKKWIHE</sequence>
<dbReference type="STRING" id="988480.A0A075AN70"/>
<dbReference type="PANTHER" id="PTHR45339:SF1">
    <property type="entry name" value="HYBRID SIGNAL TRANSDUCTION HISTIDINE KINASE J"/>
    <property type="match status" value="1"/>
</dbReference>
<dbReference type="GO" id="GO:0000160">
    <property type="term" value="P:phosphorelay signal transduction system"/>
    <property type="evidence" value="ECO:0007669"/>
    <property type="project" value="UniProtKB-KW"/>
</dbReference>
<evidence type="ECO:0000259" key="10">
    <source>
        <dbReference type="PROSITE" id="PS51285"/>
    </source>
</evidence>
<dbReference type="PROSITE" id="PS50110">
    <property type="entry name" value="RESPONSE_REGULATORY"/>
    <property type="match status" value="1"/>
</dbReference>
<dbReference type="SMART" id="SM00448">
    <property type="entry name" value="REC"/>
    <property type="match status" value="1"/>
</dbReference>
<name>A0A075AN70_ROZAC</name>
<keyword evidence="2 8" id="KW-0597">Phosphoprotein</keyword>
<dbReference type="InterPro" id="IPR011006">
    <property type="entry name" value="CheY-like_superfamily"/>
</dbReference>
<proteinExistence type="predicted"/>
<feature type="modified residue" description="4-aspartylphosphate" evidence="8">
    <location>
        <position position="189"/>
    </location>
</feature>
<keyword evidence="3" id="KW-0808">Transferase</keyword>
<evidence type="ECO:0000256" key="3">
    <source>
        <dbReference type="ARBA" id="ARBA00022679"/>
    </source>
</evidence>
<feature type="domain" description="Response regulatory" evidence="9">
    <location>
        <begin position="140"/>
        <end position="257"/>
    </location>
</feature>
<dbReference type="GO" id="GO:0005524">
    <property type="term" value="F:ATP binding"/>
    <property type="evidence" value="ECO:0007669"/>
    <property type="project" value="UniProtKB-KW"/>
</dbReference>
<accession>A0A075AN70</accession>
<gene>
    <name evidence="11" type="ORF">O9G_000900</name>
</gene>
<dbReference type="Pfam" id="PF00072">
    <property type="entry name" value="Response_reg"/>
    <property type="match status" value="1"/>
</dbReference>
<dbReference type="PANTHER" id="PTHR45339">
    <property type="entry name" value="HYBRID SIGNAL TRANSDUCTION HISTIDINE KINASE J"/>
    <property type="match status" value="1"/>
</dbReference>
<dbReference type="OrthoDB" id="60033at2759"/>
<dbReference type="Gene3D" id="3.40.50.2300">
    <property type="match status" value="1"/>
</dbReference>
<dbReference type="SMART" id="SM00133">
    <property type="entry name" value="S_TK_X"/>
    <property type="match status" value="1"/>
</dbReference>
<dbReference type="Gene3D" id="3.30.200.20">
    <property type="entry name" value="Phosphorylase Kinase, domain 1"/>
    <property type="match status" value="1"/>
</dbReference>
<dbReference type="PROSITE" id="PS51285">
    <property type="entry name" value="AGC_KINASE_CTER"/>
    <property type="match status" value="1"/>
</dbReference>
<dbReference type="Proteomes" id="UP000030755">
    <property type="component" value="Unassembled WGS sequence"/>
</dbReference>
<keyword evidence="7" id="KW-0902">Two-component regulatory system</keyword>
<evidence type="ECO:0000256" key="2">
    <source>
        <dbReference type="ARBA" id="ARBA00022553"/>
    </source>
</evidence>
<reference evidence="11 12" key="1">
    <citation type="journal article" date="2013" name="Curr. Biol.">
        <title>Shared signatures of parasitism and phylogenomics unite Cryptomycota and microsporidia.</title>
        <authorList>
            <person name="James T.Y."/>
            <person name="Pelin A."/>
            <person name="Bonen L."/>
            <person name="Ahrendt S."/>
            <person name="Sain D."/>
            <person name="Corradi N."/>
            <person name="Stajich J.E."/>
        </authorList>
    </citation>
    <scope>NUCLEOTIDE SEQUENCE [LARGE SCALE GENOMIC DNA]</scope>
    <source>
        <strain evidence="11 12">CSF55</strain>
    </source>
</reference>